<keyword evidence="1" id="KW-0472">Membrane</keyword>
<gene>
    <name evidence="2" type="ORF">CBR_g8990</name>
</gene>
<evidence type="ECO:0000256" key="1">
    <source>
        <dbReference type="SAM" id="Phobius"/>
    </source>
</evidence>
<feature type="transmembrane region" description="Helical" evidence="1">
    <location>
        <begin position="15"/>
        <end position="37"/>
    </location>
</feature>
<keyword evidence="1" id="KW-0812">Transmembrane</keyword>
<feature type="transmembrane region" description="Helical" evidence="1">
    <location>
        <begin position="76"/>
        <end position="98"/>
    </location>
</feature>
<dbReference type="AlphaFoldDB" id="A0A388KNE9"/>
<dbReference type="Proteomes" id="UP000265515">
    <property type="component" value="Unassembled WGS sequence"/>
</dbReference>
<name>A0A388KNE9_CHABU</name>
<keyword evidence="3" id="KW-1185">Reference proteome</keyword>
<dbReference type="EMBL" id="BFEA01000149">
    <property type="protein sequence ID" value="GBG71574.1"/>
    <property type="molecule type" value="Genomic_DNA"/>
</dbReference>
<keyword evidence="1" id="KW-1133">Transmembrane helix</keyword>
<protein>
    <submittedName>
        <fullName evidence="2">Uncharacterized protein</fullName>
    </submittedName>
</protein>
<dbReference type="PANTHER" id="PTHR39113">
    <property type="entry name" value="MEMBRANE LIPOPROTEIN-RELATED"/>
    <property type="match status" value="1"/>
</dbReference>
<accession>A0A388KNE9</accession>
<evidence type="ECO:0000313" key="2">
    <source>
        <dbReference type="EMBL" id="GBG71574.1"/>
    </source>
</evidence>
<reference evidence="2 3" key="1">
    <citation type="journal article" date="2018" name="Cell">
        <title>The Chara Genome: Secondary Complexity and Implications for Plant Terrestrialization.</title>
        <authorList>
            <person name="Nishiyama T."/>
            <person name="Sakayama H."/>
            <person name="Vries J.D."/>
            <person name="Buschmann H."/>
            <person name="Saint-Marcoux D."/>
            <person name="Ullrich K.K."/>
            <person name="Haas F.B."/>
            <person name="Vanderstraeten L."/>
            <person name="Becker D."/>
            <person name="Lang D."/>
            <person name="Vosolsobe S."/>
            <person name="Rombauts S."/>
            <person name="Wilhelmsson P.K.I."/>
            <person name="Janitza P."/>
            <person name="Kern R."/>
            <person name="Heyl A."/>
            <person name="Rumpler F."/>
            <person name="Villalobos L.I.A.C."/>
            <person name="Clay J.M."/>
            <person name="Skokan R."/>
            <person name="Toyoda A."/>
            <person name="Suzuki Y."/>
            <person name="Kagoshima H."/>
            <person name="Schijlen E."/>
            <person name="Tajeshwar N."/>
            <person name="Catarino B."/>
            <person name="Hetherington A.J."/>
            <person name="Saltykova A."/>
            <person name="Bonnot C."/>
            <person name="Breuninger H."/>
            <person name="Symeonidi A."/>
            <person name="Radhakrishnan G.V."/>
            <person name="Van Nieuwerburgh F."/>
            <person name="Deforce D."/>
            <person name="Chang C."/>
            <person name="Karol K.G."/>
            <person name="Hedrich R."/>
            <person name="Ulvskov P."/>
            <person name="Glockner G."/>
            <person name="Delwiche C.F."/>
            <person name="Petrasek J."/>
            <person name="Van de Peer Y."/>
            <person name="Friml J."/>
            <person name="Beilby M."/>
            <person name="Dolan L."/>
            <person name="Kohara Y."/>
            <person name="Sugano S."/>
            <person name="Fujiyama A."/>
            <person name="Delaux P.-M."/>
            <person name="Quint M."/>
            <person name="TheiBen G."/>
            <person name="Hagemann M."/>
            <person name="Harholt J."/>
            <person name="Dunand C."/>
            <person name="Zachgo S."/>
            <person name="Langdale J."/>
            <person name="Maumus F."/>
            <person name="Straeten D.V.D."/>
            <person name="Gould S.B."/>
            <person name="Rensing S.A."/>
        </authorList>
    </citation>
    <scope>NUCLEOTIDE SEQUENCE [LARGE SCALE GENOMIC DNA]</scope>
    <source>
        <strain evidence="2 3">S276</strain>
    </source>
</reference>
<dbReference type="OMA" id="MYTHLAR"/>
<comment type="caution">
    <text evidence="2">The sequence shown here is derived from an EMBL/GenBank/DDBJ whole genome shotgun (WGS) entry which is preliminary data.</text>
</comment>
<sequence>MERWRYHCGLLTTGLARVLNLLVVAGGAAAIVMVFVLEHKPRSAVAFGFIGLGIVAIISGITGVCAASRTSCFICHLLLALLSAAGLATSALCIFLRMDEVTTRVHSRKMSGENVKDILRIEGGVFAGMLVLVVTGIALSIIINCCDLLNYKYEDLEMGDRRRADMQKIRQDAKRSVARAAPVKSAALAEKMREKYGKFVTADEFSSK</sequence>
<dbReference type="Gramene" id="GBG71574">
    <property type="protein sequence ID" value="GBG71574"/>
    <property type="gene ID" value="CBR_g8990"/>
</dbReference>
<feature type="transmembrane region" description="Helical" evidence="1">
    <location>
        <begin position="119"/>
        <end position="143"/>
    </location>
</feature>
<dbReference type="OrthoDB" id="2017304at2759"/>
<dbReference type="PANTHER" id="PTHR39113:SF1">
    <property type="entry name" value="MEMBRANE LIPOPROTEIN"/>
    <property type="match status" value="1"/>
</dbReference>
<feature type="transmembrane region" description="Helical" evidence="1">
    <location>
        <begin position="44"/>
        <end position="64"/>
    </location>
</feature>
<proteinExistence type="predicted"/>
<organism evidence="2 3">
    <name type="scientific">Chara braunii</name>
    <name type="common">Braun's stonewort</name>
    <dbReference type="NCBI Taxonomy" id="69332"/>
    <lineage>
        <taxon>Eukaryota</taxon>
        <taxon>Viridiplantae</taxon>
        <taxon>Streptophyta</taxon>
        <taxon>Charophyceae</taxon>
        <taxon>Charales</taxon>
        <taxon>Characeae</taxon>
        <taxon>Chara</taxon>
    </lineage>
</organism>
<evidence type="ECO:0000313" key="3">
    <source>
        <dbReference type="Proteomes" id="UP000265515"/>
    </source>
</evidence>